<protein>
    <submittedName>
        <fullName evidence="2">Uncharacterized protein</fullName>
    </submittedName>
</protein>
<dbReference type="Proteomes" id="UP000294257">
    <property type="component" value="Unassembled WGS sequence"/>
</dbReference>
<gene>
    <name evidence="2" type="ORF">EV193_12028</name>
</gene>
<evidence type="ECO:0000313" key="2">
    <source>
        <dbReference type="EMBL" id="RZS29543.1"/>
    </source>
</evidence>
<sequence>MLSRKKKTVIAGALAVSTSLGGVGVWSASAAPETGEETVAVELRTVTVARVAGAAAADGTVPVVLGDGSTASLPADRVADALRASQTQQVAASCGTAYIRLRHKSNGRPVRMETGFDLSGGRRAVGYVWRARIEGPDYGYNYSASGGLRFRDKWNGSHDSGDNYPHGTYRAAATGTVSLSNGNVCGAVAGTARRL</sequence>
<evidence type="ECO:0000256" key="1">
    <source>
        <dbReference type="SAM" id="SignalP"/>
    </source>
</evidence>
<dbReference type="OrthoDB" id="3658262at2"/>
<comment type="caution">
    <text evidence="2">The sequence shown here is derived from an EMBL/GenBank/DDBJ whole genome shotgun (WGS) entry which is preliminary data.</text>
</comment>
<feature type="chain" id="PRO_5020951019" evidence="1">
    <location>
        <begin position="31"/>
        <end position="195"/>
    </location>
</feature>
<keyword evidence="1" id="KW-0732">Signal</keyword>
<feature type="signal peptide" evidence="1">
    <location>
        <begin position="1"/>
        <end position="30"/>
    </location>
</feature>
<keyword evidence="3" id="KW-1185">Reference proteome</keyword>
<reference evidence="2 3" key="1">
    <citation type="submission" date="2019-02" db="EMBL/GenBank/DDBJ databases">
        <title>Genomic Encyclopedia of Type Strains, Phase IV (KMG-IV): sequencing the most valuable type-strain genomes for metagenomic binning, comparative biology and taxonomic classification.</title>
        <authorList>
            <person name="Goeker M."/>
        </authorList>
    </citation>
    <scope>NUCLEOTIDE SEQUENCE [LARGE SCALE GENOMIC DNA]</scope>
    <source>
        <strain evidence="2 3">DSM 101727</strain>
    </source>
</reference>
<dbReference type="EMBL" id="SGWQ01000020">
    <property type="protein sequence ID" value="RZS29543.1"/>
    <property type="molecule type" value="Genomic_DNA"/>
</dbReference>
<proteinExistence type="predicted"/>
<dbReference type="AlphaFoldDB" id="A0A4Q7KB82"/>
<name>A0A4Q7KB82_9PSEU</name>
<evidence type="ECO:0000313" key="3">
    <source>
        <dbReference type="Proteomes" id="UP000294257"/>
    </source>
</evidence>
<dbReference type="RefSeq" id="WP_130348846.1">
    <property type="nucleotide sequence ID" value="NZ_SGWQ01000020.1"/>
</dbReference>
<accession>A0A4Q7KB82</accession>
<organism evidence="2 3">
    <name type="scientific">Herbihabitans rhizosphaerae</name>
    <dbReference type="NCBI Taxonomy" id="1872711"/>
    <lineage>
        <taxon>Bacteria</taxon>
        <taxon>Bacillati</taxon>
        <taxon>Actinomycetota</taxon>
        <taxon>Actinomycetes</taxon>
        <taxon>Pseudonocardiales</taxon>
        <taxon>Pseudonocardiaceae</taxon>
        <taxon>Herbihabitans</taxon>
    </lineage>
</organism>